<dbReference type="AlphaFoldDB" id="A0A9W8I518"/>
<comment type="caution">
    <text evidence="1">The sequence shown here is derived from an EMBL/GenBank/DDBJ whole genome shotgun (WGS) entry which is preliminary data.</text>
</comment>
<protein>
    <submittedName>
        <fullName evidence="1">Uncharacterized protein</fullName>
    </submittedName>
</protein>
<sequence length="69" mass="7885">MLTNPHTGAEDLLDAYLMLRNRIESQEPCESESDDELDDEGYSSSDKRKMLYLELDLLEAFLTNSLDIA</sequence>
<evidence type="ECO:0000313" key="1">
    <source>
        <dbReference type="EMBL" id="KAJ2846688.1"/>
    </source>
</evidence>
<dbReference type="Proteomes" id="UP001139887">
    <property type="component" value="Unassembled WGS sequence"/>
</dbReference>
<evidence type="ECO:0000313" key="2">
    <source>
        <dbReference type="Proteomes" id="UP001139887"/>
    </source>
</evidence>
<accession>A0A9W8I518</accession>
<proteinExistence type="predicted"/>
<keyword evidence="2" id="KW-1185">Reference proteome</keyword>
<dbReference type="EMBL" id="JANBUW010000477">
    <property type="protein sequence ID" value="KAJ2846688.1"/>
    <property type="molecule type" value="Genomic_DNA"/>
</dbReference>
<organism evidence="1 2">
    <name type="scientific">Coemansia brasiliensis</name>
    <dbReference type="NCBI Taxonomy" id="2650707"/>
    <lineage>
        <taxon>Eukaryota</taxon>
        <taxon>Fungi</taxon>
        <taxon>Fungi incertae sedis</taxon>
        <taxon>Zoopagomycota</taxon>
        <taxon>Kickxellomycotina</taxon>
        <taxon>Kickxellomycetes</taxon>
        <taxon>Kickxellales</taxon>
        <taxon>Kickxellaceae</taxon>
        <taxon>Coemansia</taxon>
    </lineage>
</organism>
<reference evidence="1" key="1">
    <citation type="submission" date="2022-07" db="EMBL/GenBank/DDBJ databases">
        <title>Phylogenomic reconstructions and comparative analyses of Kickxellomycotina fungi.</title>
        <authorList>
            <person name="Reynolds N.K."/>
            <person name="Stajich J.E."/>
            <person name="Barry K."/>
            <person name="Grigoriev I.V."/>
            <person name="Crous P."/>
            <person name="Smith M.E."/>
        </authorList>
    </citation>
    <scope>NUCLEOTIDE SEQUENCE</scope>
    <source>
        <strain evidence="1">NRRL 1566</strain>
    </source>
</reference>
<gene>
    <name evidence="1" type="ORF">IWW36_004227</name>
</gene>
<name>A0A9W8I518_9FUNG</name>